<dbReference type="PROSITE" id="PS50975">
    <property type="entry name" value="ATP_GRASP"/>
    <property type="match status" value="1"/>
</dbReference>
<dbReference type="Gene3D" id="3.40.50.20">
    <property type="match status" value="1"/>
</dbReference>
<accession>A0A2T4CYP9</accession>
<dbReference type="SUPFAM" id="SSF56059">
    <property type="entry name" value="Glutathione synthetase ATP-binding domain-like"/>
    <property type="match status" value="1"/>
</dbReference>
<comment type="similarity">
    <text evidence="5 18">Belongs to the D-alanine--D-alanine ligase family.</text>
</comment>
<dbReference type="GO" id="GO:0008716">
    <property type="term" value="F:D-alanine-D-alanine ligase activity"/>
    <property type="evidence" value="ECO:0007669"/>
    <property type="project" value="UniProtKB-UniRule"/>
</dbReference>
<comment type="caution">
    <text evidence="23">The sequence shown here is derived from an EMBL/GenBank/DDBJ whole genome shotgun (WGS) entry which is preliminary data.</text>
</comment>
<comment type="catalytic activity">
    <reaction evidence="16 18">
        <text>2 D-alanine + ATP = D-alanyl-D-alanine + ADP + phosphate + H(+)</text>
        <dbReference type="Rhea" id="RHEA:11224"/>
        <dbReference type="ChEBI" id="CHEBI:15378"/>
        <dbReference type="ChEBI" id="CHEBI:30616"/>
        <dbReference type="ChEBI" id="CHEBI:43474"/>
        <dbReference type="ChEBI" id="CHEBI:57416"/>
        <dbReference type="ChEBI" id="CHEBI:57822"/>
        <dbReference type="ChEBI" id="CHEBI:456216"/>
        <dbReference type="EC" id="6.3.2.4"/>
    </reaction>
</comment>
<dbReference type="SUPFAM" id="SSF52440">
    <property type="entry name" value="PreATP-grasp domain"/>
    <property type="match status" value="1"/>
</dbReference>
<dbReference type="FunFam" id="3.40.50.20:FF:000013">
    <property type="entry name" value="D-alanine--D-alanine ligase"/>
    <property type="match status" value="1"/>
</dbReference>
<dbReference type="UniPathway" id="UPA00219"/>
<keyword evidence="13 18" id="KW-0573">Peptidoglycan synthesis</keyword>
<dbReference type="NCBIfam" id="NF002378">
    <property type="entry name" value="PRK01372.1"/>
    <property type="match status" value="1"/>
</dbReference>
<dbReference type="PANTHER" id="PTHR23132">
    <property type="entry name" value="D-ALANINE--D-ALANINE LIGASE"/>
    <property type="match status" value="1"/>
</dbReference>
<feature type="binding site" evidence="20">
    <location>
        <position position="259"/>
    </location>
    <ligand>
        <name>Mg(2+)</name>
        <dbReference type="ChEBI" id="CHEBI:18420"/>
        <label>1</label>
    </ligand>
</feature>
<sequence length="312" mass="34147">MSEINITPQSFGRVAVLMGGRSAEREISLKSGRAVLAALQSLGVNAVELDVDKTVSERLHQDKFDRAFIILHGRGGEDGEIQGVLQSLQIPYTGSGITGAVLSMNKRLSKQIWQSQGLPTPKYVRLNRQSNPQKIVEELGLPIVIKPVNEGSSIVMSKVTSTEALQQAISLAFDYDDEVIAEQWVHGAEYTVSILNGEALPVIRLTTPREFYDFEAKYLADSTEYLCPCGLSDADEKRCQQLAINAFNALNMSGWGRIDVMADQQGDFYLLEANSVPGMTDHSLVPMAARQAGISFENLVGQVLKSSLEGKR</sequence>
<evidence type="ECO:0000256" key="17">
    <source>
        <dbReference type="ARBA" id="ARBA00060592"/>
    </source>
</evidence>
<evidence type="ECO:0000259" key="22">
    <source>
        <dbReference type="PROSITE" id="PS50975"/>
    </source>
</evidence>
<comment type="pathway">
    <text evidence="17">Glycan biosynthesis.</text>
</comment>
<dbReference type="EC" id="6.3.2.4" evidence="18"/>
<evidence type="ECO:0000256" key="10">
    <source>
        <dbReference type="ARBA" id="ARBA00022840"/>
    </source>
</evidence>
<keyword evidence="9 21" id="KW-0547">Nucleotide-binding</keyword>
<dbReference type="PROSITE" id="PS00844">
    <property type="entry name" value="DALA_DALA_LIGASE_2"/>
    <property type="match status" value="1"/>
</dbReference>
<keyword evidence="12 18" id="KW-0133">Cell shape</keyword>
<gene>
    <name evidence="18" type="primary">ddl</name>
    <name evidence="23" type="ORF">C9940_01590</name>
</gene>
<evidence type="ECO:0000313" key="23">
    <source>
        <dbReference type="EMBL" id="PTB86642.1"/>
    </source>
</evidence>
<dbReference type="GO" id="GO:0008360">
    <property type="term" value="P:regulation of cell shape"/>
    <property type="evidence" value="ECO:0007669"/>
    <property type="project" value="UniProtKB-KW"/>
</dbReference>
<dbReference type="AlphaFoldDB" id="A0A2T4CYP9"/>
<dbReference type="Gene3D" id="3.30.470.20">
    <property type="entry name" value="ATP-grasp fold, B domain"/>
    <property type="match status" value="1"/>
</dbReference>
<dbReference type="InterPro" id="IPR000291">
    <property type="entry name" value="D-Ala_lig_Van_CS"/>
</dbReference>
<evidence type="ECO:0000256" key="9">
    <source>
        <dbReference type="ARBA" id="ARBA00022741"/>
    </source>
</evidence>
<evidence type="ECO:0000256" key="12">
    <source>
        <dbReference type="ARBA" id="ARBA00022960"/>
    </source>
</evidence>
<keyword evidence="10 21" id="KW-0067">ATP-binding</keyword>
<organism evidence="23">
    <name type="scientific">Pseudidiomarina aestuarii</name>
    <dbReference type="NCBI Taxonomy" id="624146"/>
    <lineage>
        <taxon>Bacteria</taxon>
        <taxon>Pseudomonadati</taxon>
        <taxon>Pseudomonadota</taxon>
        <taxon>Gammaproteobacteria</taxon>
        <taxon>Alteromonadales</taxon>
        <taxon>Idiomarinaceae</taxon>
        <taxon>Pseudidiomarina</taxon>
    </lineage>
</organism>
<dbReference type="Gene3D" id="3.30.1490.20">
    <property type="entry name" value="ATP-grasp fold, A domain"/>
    <property type="match status" value="1"/>
</dbReference>
<evidence type="ECO:0000256" key="7">
    <source>
        <dbReference type="ARBA" id="ARBA00022598"/>
    </source>
</evidence>
<keyword evidence="7 18" id="KW-0436">Ligase</keyword>
<comment type="function">
    <text evidence="2 18">Cell wall formation.</text>
</comment>
<feature type="binding site" evidence="20">
    <location>
        <position position="274"/>
    </location>
    <ligand>
        <name>Mg(2+)</name>
        <dbReference type="ChEBI" id="CHEBI:18420"/>
        <label>2</label>
    </ligand>
</feature>
<protein>
    <recommendedName>
        <fullName evidence="18">D-alanine--D-alanine ligase</fullName>
        <ecNumber evidence="18">6.3.2.4</ecNumber>
    </recommendedName>
    <alternativeName>
        <fullName evidence="18">D-Ala-D-Ala ligase</fullName>
    </alternativeName>
    <alternativeName>
        <fullName evidence="18">D-alanylalanine synthetase</fullName>
    </alternativeName>
</protein>
<dbReference type="GO" id="GO:0005829">
    <property type="term" value="C:cytosol"/>
    <property type="evidence" value="ECO:0007669"/>
    <property type="project" value="UniProtKB-ARBA"/>
</dbReference>
<dbReference type="Pfam" id="PF01820">
    <property type="entry name" value="Dala_Dala_lig_N"/>
    <property type="match status" value="1"/>
</dbReference>
<evidence type="ECO:0000256" key="19">
    <source>
        <dbReference type="PIRSR" id="PIRSR039102-1"/>
    </source>
</evidence>
<comment type="pathway">
    <text evidence="4 18">Cell wall biogenesis; peptidoglycan biosynthesis.</text>
</comment>
<dbReference type="InterPro" id="IPR016185">
    <property type="entry name" value="PreATP-grasp_dom_sf"/>
</dbReference>
<evidence type="ECO:0000256" key="11">
    <source>
        <dbReference type="ARBA" id="ARBA00022842"/>
    </source>
</evidence>
<keyword evidence="14 20" id="KW-0464">Manganese</keyword>
<evidence type="ECO:0000256" key="16">
    <source>
        <dbReference type="ARBA" id="ARBA00047614"/>
    </source>
</evidence>
<dbReference type="PIRSF" id="PIRSF039102">
    <property type="entry name" value="Ddl/VanB"/>
    <property type="match status" value="1"/>
</dbReference>
<dbReference type="InterPro" id="IPR011127">
    <property type="entry name" value="Dala_Dala_lig_N"/>
</dbReference>
<evidence type="ECO:0000256" key="5">
    <source>
        <dbReference type="ARBA" id="ARBA00010871"/>
    </source>
</evidence>
<reference evidence="23" key="1">
    <citation type="submission" date="2018-03" db="EMBL/GenBank/DDBJ databases">
        <title>Cross-interface Injection: A General Nanoliter Liquid Handling Method Applied to Single Cells Genome Amplification Automated Nanoliter Liquid Handling Applied to Single Cell Multiple Displacement Amplification.</title>
        <authorList>
            <person name="Yun J."/>
            <person name="Xu P."/>
            <person name="Xu J."/>
            <person name="Dai X."/>
            <person name="Wang Y."/>
            <person name="Zheng X."/>
            <person name="Cao C."/>
            <person name="Yi Q."/>
            <person name="Zhu Y."/>
            <person name="Wang L."/>
            <person name="Dong Z."/>
            <person name="Huang Y."/>
            <person name="Huang L."/>
            <person name="Du W."/>
        </authorList>
    </citation>
    <scope>NUCLEOTIDE SEQUENCE [LARGE SCALE GENOMIC DNA]</scope>
    <source>
        <strain evidence="23">Z-D3-2</strain>
    </source>
</reference>
<keyword evidence="8 20" id="KW-0479">Metal-binding</keyword>
<dbReference type="NCBIfam" id="TIGR01205">
    <property type="entry name" value="D_ala_D_alaTIGR"/>
    <property type="match status" value="1"/>
</dbReference>
<feature type="binding site" evidence="20">
    <location>
        <position position="272"/>
    </location>
    <ligand>
        <name>Mg(2+)</name>
        <dbReference type="ChEBI" id="CHEBI:18420"/>
        <label>1</label>
    </ligand>
</feature>
<feature type="active site" evidence="19">
    <location>
        <position position="24"/>
    </location>
</feature>
<dbReference type="GO" id="GO:0071555">
    <property type="term" value="P:cell wall organization"/>
    <property type="evidence" value="ECO:0007669"/>
    <property type="project" value="UniProtKB-KW"/>
</dbReference>
<evidence type="ECO:0000256" key="6">
    <source>
        <dbReference type="ARBA" id="ARBA00022490"/>
    </source>
</evidence>
<evidence type="ECO:0000256" key="20">
    <source>
        <dbReference type="PIRSR" id="PIRSR039102-3"/>
    </source>
</evidence>
<comment type="subcellular location">
    <subcellularLocation>
        <location evidence="3 18">Cytoplasm</location>
    </subcellularLocation>
</comment>
<dbReference type="InterPro" id="IPR005905">
    <property type="entry name" value="D_ala_D_ala"/>
</dbReference>
<dbReference type="GO" id="GO:0005524">
    <property type="term" value="F:ATP binding"/>
    <property type="evidence" value="ECO:0007669"/>
    <property type="project" value="UniProtKB-UniRule"/>
</dbReference>
<feature type="binding site" evidence="20">
    <location>
        <position position="272"/>
    </location>
    <ligand>
        <name>Mg(2+)</name>
        <dbReference type="ChEBI" id="CHEBI:18420"/>
        <label>2</label>
    </ligand>
</feature>
<evidence type="ECO:0000256" key="8">
    <source>
        <dbReference type="ARBA" id="ARBA00022723"/>
    </source>
</evidence>
<dbReference type="EMBL" id="PYVN01000009">
    <property type="protein sequence ID" value="PTB86642.1"/>
    <property type="molecule type" value="Genomic_DNA"/>
</dbReference>
<evidence type="ECO:0000256" key="4">
    <source>
        <dbReference type="ARBA" id="ARBA00004752"/>
    </source>
</evidence>
<proteinExistence type="inferred from homology"/>
<dbReference type="Pfam" id="PF07478">
    <property type="entry name" value="Dala_Dala_lig_C"/>
    <property type="match status" value="1"/>
</dbReference>
<comment type="cofactor">
    <cofactor evidence="1">
        <name>Mn(2+)</name>
        <dbReference type="ChEBI" id="CHEBI:29035"/>
    </cofactor>
</comment>
<dbReference type="HAMAP" id="MF_00047">
    <property type="entry name" value="Dala_Dala_lig"/>
    <property type="match status" value="1"/>
</dbReference>
<keyword evidence="15 18" id="KW-0961">Cell wall biogenesis/degradation</keyword>
<dbReference type="InterPro" id="IPR013815">
    <property type="entry name" value="ATP_grasp_subdomain_1"/>
</dbReference>
<feature type="active site" evidence="19">
    <location>
        <position position="283"/>
    </location>
</feature>
<evidence type="ECO:0000256" key="2">
    <source>
        <dbReference type="ARBA" id="ARBA00003921"/>
    </source>
</evidence>
<keyword evidence="11 20" id="KW-0460">Magnesium</keyword>
<evidence type="ECO:0000256" key="21">
    <source>
        <dbReference type="PROSITE-ProRule" id="PRU00409"/>
    </source>
</evidence>
<dbReference type="FunFam" id="3.30.470.20:FF:000008">
    <property type="entry name" value="D-alanine--D-alanine ligase"/>
    <property type="match status" value="1"/>
</dbReference>
<evidence type="ECO:0000256" key="3">
    <source>
        <dbReference type="ARBA" id="ARBA00004496"/>
    </source>
</evidence>
<dbReference type="FunFam" id="3.30.1490.20:FF:000007">
    <property type="entry name" value="D-alanine--D-alanine ligase"/>
    <property type="match status" value="1"/>
</dbReference>
<dbReference type="PROSITE" id="PS00843">
    <property type="entry name" value="DALA_DALA_LIGASE_1"/>
    <property type="match status" value="1"/>
</dbReference>
<dbReference type="PANTHER" id="PTHR23132:SF23">
    <property type="entry name" value="D-ALANINE--D-ALANINE LIGASE B"/>
    <property type="match status" value="1"/>
</dbReference>
<dbReference type="InterPro" id="IPR011095">
    <property type="entry name" value="Dala_Dala_lig_C"/>
</dbReference>
<comment type="cofactor">
    <cofactor evidence="20">
        <name>Mg(2+)</name>
        <dbReference type="ChEBI" id="CHEBI:18420"/>
    </cofactor>
    <cofactor evidence="20">
        <name>Mn(2+)</name>
        <dbReference type="ChEBI" id="CHEBI:29035"/>
    </cofactor>
    <text evidence="20">Binds 2 magnesium or manganese ions per subunit.</text>
</comment>
<dbReference type="GO" id="GO:0009252">
    <property type="term" value="P:peptidoglycan biosynthetic process"/>
    <property type="evidence" value="ECO:0007669"/>
    <property type="project" value="UniProtKB-UniRule"/>
</dbReference>
<evidence type="ECO:0000256" key="14">
    <source>
        <dbReference type="ARBA" id="ARBA00023211"/>
    </source>
</evidence>
<keyword evidence="6 18" id="KW-0963">Cytoplasm</keyword>
<evidence type="ECO:0000256" key="13">
    <source>
        <dbReference type="ARBA" id="ARBA00022984"/>
    </source>
</evidence>
<name>A0A2T4CYP9_9GAMM</name>
<dbReference type="InterPro" id="IPR011761">
    <property type="entry name" value="ATP-grasp"/>
</dbReference>
<feature type="active site" evidence="19">
    <location>
        <position position="152"/>
    </location>
</feature>
<evidence type="ECO:0000256" key="18">
    <source>
        <dbReference type="HAMAP-Rule" id="MF_00047"/>
    </source>
</evidence>
<evidence type="ECO:0000256" key="1">
    <source>
        <dbReference type="ARBA" id="ARBA00001936"/>
    </source>
</evidence>
<dbReference type="GO" id="GO:0046872">
    <property type="term" value="F:metal ion binding"/>
    <property type="evidence" value="ECO:0007669"/>
    <property type="project" value="UniProtKB-KW"/>
</dbReference>
<feature type="domain" description="ATP-grasp" evidence="22">
    <location>
        <begin position="110"/>
        <end position="305"/>
    </location>
</feature>
<evidence type="ECO:0000256" key="15">
    <source>
        <dbReference type="ARBA" id="ARBA00023316"/>
    </source>
</evidence>